<keyword evidence="15" id="KW-0472">Membrane</keyword>
<dbReference type="PANTHER" id="PTHR11216:SF74">
    <property type="entry name" value="ACTIN CYTOSKELETON-REGULATORY COMPLEX PROTEIN END3"/>
    <property type="match status" value="1"/>
</dbReference>
<dbReference type="OrthoDB" id="1716625at2759"/>
<dbReference type="InterPro" id="IPR000261">
    <property type="entry name" value="EH_dom"/>
</dbReference>
<reference evidence="23 24" key="1">
    <citation type="submission" date="2016-02" db="EMBL/GenBank/DDBJ databases">
        <title>Complete genome sequence and transcriptome regulation of the pentose utilising yeast Sugiyamaella lignohabitans.</title>
        <authorList>
            <person name="Bellasio M."/>
            <person name="Peymann A."/>
            <person name="Valli M."/>
            <person name="Sipitzky M."/>
            <person name="Graf A."/>
            <person name="Sauer M."/>
            <person name="Marx H."/>
            <person name="Mattanovich D."/>
        </authorList>
    </citation>
    <scope>NUCLEOTIDE SEQUENCE [LARGE SCALE GENOMIC DNA]</scope>
    <source>
        <strain evidence="23 24">CBS 10342</strain>
    </source>
</reference>
<evidence type="ECO:0000256" key="7">
    <source>
        <dbReference type="ARBA" id="ARBA00017312"/>
    </source>
</evidence>
<sequence>MSKFEDWEINKYWEIFSGLNPVGGLLSGDKVSTVLKNSQLSDSDLEKIWDLSDVDSDGNLDFEEFCIAMRLIFDLINGTATKVPDRLPDWLIPGSKAHLVTANNAVSGGSNAASGIPSANDTDYDEDDEVGLSTDFSWYISPGDRDSYTSIYSADADYHGMVSFDALTDLYSTLDNVPDTDIRSAWNLVNPKSNEKIEKDQCIVFLHILNQRSKGFRIPRNVPASLRATFEKAKPEYSLNSKQSIVNRPTARGAGSTSKKSQFAEGYLSRLGLAGRSAGYQTSGTDFSSTKDTDWEEVRLRRELTDLENLIKDAEEASERRKKGIEDFGSSTSALIRRELEQLLDYKEKQLQTLRAAKSSGSSSSTTGAGSSASLKESIEEVDLIAQQVQMLQEHKAQKEKVLADLKAQLASASA</sequence>
<dbReference type="SMART" id="SM00027">
    <property type="entry name" value="EH"/>
    <property type="match status" value="2"/>
</dbReference>
<keyword evidence="13" id="KW-0106">Calcium</keyword>
<dbReference type="PROSITE" id="PS50222">
    <property type="entry name" value="EF_HAND_2"/>
    <property type="match status" value="1"/>
</dbReference>
<dbReference type="GO" id="GO:0030479">
    <property type="term" value="C:actin cortical patch"/>
    <property type="evidence" value="ECO:0007669"/>
    <property type="project" value="UniProtKB-SubCell"/>
</dbReference>
<dbReference type="AlphaFoldDB" id="A0A167DBU4"/>
<keyword evidence="16" id="KW-0009">Actin-binding</keyword>
<feature type="compositionally biased region" description="Low complexity" evidence="20">
    <location>
        <begin position="359"/>
        <end position="374"/>
    </location>
</feature>
<comment type="subunit">
    <text evidence="5">Component of the PAN1 actin cytoskeleton-regulatory complex.</text>
</comment>
<dbReference type="GeneID" id="30032755"/>
<organism evidence="23 24">
    <name type="scientific">Sugiyamaella lignohabitans</name>
    <dbReference type="NCBI Taxonomy" id="796027"/>
    <lineage>
        <taxon>Eukaryota</taxon>
        <taxon>Fungi</taxon>
        <taxon>Dikarya</taxon>
        <taxon>Ascomycota</taxon>
        <taxon>Saccharomycotina</taxon>
        <taxon>Dipodascomycetes</taxon>
        <taxon>Dipodascales</taxon>
        <taxon>Trichomonascaceae</taxon>
        <taxon>Sugiyamaella</taxon>
    </lineage>
</organism>
<comment type="function">
    <text evidence="18">Component of the PAN1 actin cytoskeleton-regulatory complex required for the internalization of endosomes during actin-coupled endocytosis. The complex links the site of endocytosis to the cell membrane-associated actin cytoskeleton. Mediates uptake of external molecules and vacuolar degradation of plasma membrane proteins. Plays a role in the proper organization of the cell membrane-associated actin cytoskeleton and promotes its destabilization.</text>
</comment>
<evidence type="ECO:0000256" key="10">
    <source>
        <dbReference type="ARBA" id="ARBA00022583"/>
    </source>
</evidence>
<dbReference type="Pfam" id="PF12763">
    <property type="entry name" value="EH"/>
    <property type="match status" value="1"/>
</dbReference>
<accession>A0A167DBU4</accession>
<evidence type="ECO:0000256" key="13">
    <source>
        <dbReference type="ARBA" id="ARBA00022837"/>
    </source>
</evidence>
<dbReference type="KEGG" id="slb:AWJ20_1000"/>
<keyword evidence="11" id="KW-0677">Repeat</keyword>
<comment type="similarity">
    <text evidence="4">Belongs to the END3 family.</text>
</comment>
<evidence type="ECO:0000256" key="14">
    <source>
        <dbReference type="ARBA" id="ARBA00023054"/>
    </source>
</evidence>
<dbReference type="Gene3D" id="1.10.238.10">
    <property type="entry name" value="EF-hand"/>
    <property type="match status" value="2"/>
</dbReference>
<keyword evidence="17" id="KW-0206">Cytoskeleton</keyword>
<evidence type="ECO:0000256" key="1">
    <source>
        <dbReference type="ARBA" id="ARBA00004125"/>
    </source>
</evidence>
<dbReference type="GO" id="GO:0016197">
    <property type="term" value="P:endosomal transport"/>
    <property type="evidence" value="ECO:0007669"/>
    <property type="project" value="TreeGrafter"/>
</dbReference>
<keyword evidence="24" id="KW-1185">Reference proteome</keyword>
<dbReference type="GO" id="GO:0006897">
    <property type="term" value="P:endocytosis"/>
    <property type="evidence" value="ECO:0007669"/>
    <property type="project" value="UniProtKB-KW"/>
</dbReference>
<name>A0A167DBU4_9ASCO</name>
<dbReference type="InterPro" id="IPR002048">
    <property type="entry name" value="EF_hand_dom"/>
</dbReference>
<dbReference type="GO" id="GO:0007015">
    <property type="term" value="P:actin filament organization"/>
    <property type="evidence" value="ECO:0007669"/>
    <property type="project" value="InterPro"/>
</dbReference>
<evidence type="ECO:0000256" key="11">
    <source>
        <dbReference type="ARBA" id="ARBA00022737"/>
    </source>
</evidence>
<evidence type="ECO:0000256" key="4">
    <source>
        <dbReference type="ARBA" id="ARBA00009909"/>
    </source>
</evidence>
<keyword evidence="8" id="KW-1003">Cell membrane</keyword>
<evidence type="ECO:0000256" key="2">
    <source>
        <dbReference type="ARBA" id="ARBA00004134"/>
    </source>
</evidence>
<evidence type="ECO:0000313" key="24">
    <source>
        <dbReference type="Proteomes" id="UP000189580"/>
    </source>
</evidence>
<evidence type="ECO:0000256" key="16">
    <source>
        <dbReference type="ARBA" id="ARBA00023203"/>
    </source>
</evidence>
<dbReference type="RefSeq" id="XP_018735209.1">
    <property type="nucleotide sequence ID" value="XM_018877848.1"/>
</dbReference>
<evidence type="ECO:0000256" key="3">
    <source>
        <dbReference type="ARBA" id="ARBA00004413"/>
    </source>
</evidence>
<dbReference type="InterPro" id="IPR025604">
    <property type="entry name" value="End3"/>
</dbReference>
<evidence type="ECO:0000256" key="18">
    <source>
        <dbReference type="ARBA" id="ARBA00025194"/>
    </source>
</evidence>
<dbReference type="PROSITE" id="PS50031">
    <property type="entry name" value="EH"/>
    <property type="match status" value="2"/>
</dbReference>
<evidence type="ECO:0000256" key="12">
    <source>
        <dbReference type="ARBA" id="ARBA00022753"/>
    </source>
</evidence>
<protein>
    <recommendedName>
        <fullName evidence="7">Actin cytoskeleton-regulatory complex protein END3</fullName>
    </recommendedName>
    <alternativeName>
        <fullName evidence="6">Actin cytoskeleton-regulatory complex protein end3</fullName>
    </alternativeName>
    <alternativeName>
        <fullName evidence="19">Endocytosis protein 3</fullName>
    </alternativeName>
</protein>
<keyword evidence="12" id="KW-0967">Endosome</keyword>
<dbReference type="GO" id="GO:0005509">
    <property type="term" value="F:calcium ion binding"/>
    <property type="evidence" value="ECO:0007669"/>
    <property type="project" value="InterPro"/>
</dbReference>
<keyword evidence="9" id="KW-0963">Cytoplasm</keyword>
<comment type="subcellular location">
    <subcellularLocation>
        <location evidence="3">Cell membrane</location>
        <topology evidence="3">Peripheral membrane protein</topology>
        <orientation evidence="3">Cytoplasmic side</orientation>
    </subcellularLocation>
    <subcellularLocation>
        <location evidence="2">Cytoplasm</location>
        <location evidence="2">Cytoskeleton</location>
        <location evidence="2">Actin patch</location>
    </subcellularLocation>
    <subcellularLocation>
        <location evidence="1">Endosome membrane</location>
        <topology evidence="1">Peripheral membrane protein</topology>
        <orientation evidence="1">Cytoplasmic side</orientation>
    </subcellularLocation>
</comment>
<dbReference type="InterPro" id="IPR018247">
    <property type="entry name" value="EF_Hand_1_Ca_BS"/>
</dbReference>
<keyword evidence="14" id="KW-0175">Coiled coil</keyword>
<evidence type="ECO:0000256" key="5">
    <source>
        <dbReference type="ARBA" id="ARBA00011159"/>
    </source>
</evidence>
<evidence type="ECO:0000256" key="17">
    <source>
        <dbReference type="ARBA" id="ARBA00023212"/>
    </source>
</evidence>
<evidence type="ECO:0000256" key="15">
    <source>
        <dbReference type="ARBA" id="ARBA00023136"/>
    </source>
</evidence>
<proteinExistence type="inferred from homology"/>
<dbReference type="PROSITE" id="PS00018">
    <property type="entry name" value="EF_HAND_1"/>
    <property type="match status" value="1"/>
</dbReference>
<gene>
    <name evidence="23" type="primary">END3</name>
    <name evidence="23" type="ORF">AWJ20_1000</name>
</gene>
<dbReference type="GO" id="GO:0005886">
    <property type="term" value="C:plasma membrane"/>
    <property type="evidence" value="ECO:0007669"/>
    <property type="project" value="UniProtKB-SubCell"/>
</dbReference>
<keyword evidence="10" id="KW-0254">Endocytosis</keyword>
<evidence type="ECO:0000259" key="21">
    <source>
        <dbReference type="PROSITE" id="PS50031"/>
    </source>
</evidence>
<evidence type="ECO:0000313" key="23">
    <source>
        <dbReference type="EMBL" id="ANB12732.1"/>
    </source>
</evidence>
<dbReference type="PANTHER" id="PTHR11216">
    <property type="entry name" value="EH DOMAIN"/>
    <property type="match status" value="1"/>
</dbReference>
<evidence type="ECO:0000256" key="8">
    <source>
        <dbReference type="ARBA" id="ARBA00022475"/>
    </source>
</evidence>
<feature type="domain" description="EF-hand" evidence="22">
    <location>
        <begin position="40"/>
        <end position="75"/>
    </location>
</feature>
<evidence type="ECO:0000256" key="6">
    <source>
        <dbReference type="ARBA" id="ARBA00013889"/>
    </source>
</evidence>
<dbReference type="CDD" id="cd00052">
    <property type="entry name" value="EH"/>
    <property type="match status" value="1"/>
</dbReference>
<evidence type="ECO:0000259" key="22">
    <source>
        <dbReference type="PROSITE" id="PS50222"/>
    </source>
</evidence>
<dbReference type="EMBL" id="CP014501">
    <property type="protein sequence ID" value="ANB12732.1"/>
    <property type="molecule type" value="Genomic_DNA"/>
</dbReference>
<dbReference type="GO" id="GO:0010008">
    <property type="term" value="C:endosome membrane"/>
    <property type="evidence" value="ECO:0007669"/>
    <property type="project" value="UniProtKB-SubCell"/>
</dbReference>
<feature type="domain" description="EH" evidence="21">
    <location>
        <begin position="144"/>
        <end position="233"/>
    </location>
</feature>
<dbReference type="SUPFAM" id="SSF47473">
    <property type="entry name" value="EF-hand"/>
    <property type="match status" value="2"/>
</dbReference>
<evidence type="ECO:0000256" key="9">
    <source>
        <dbReference type="ARBA" id="ARBA00022490"/>
    </source>
</evidence>
<dbReference type="GO" id="GO:0003779">
    <property type="term" value="F:actin binding"/>
    <property type="evidence" value="ECO:0007669"/>
    <property type="project" value="UniProtKB-KW"/>
</dbReference>
<dbReference type="Pfam" id="PF12761">
    <property type="entry name" value="End3"/>
    <property type="match status" value="1"/>
</dbReference>
<feature type="region of interest" description="Disordered" evidence="20">
    <location>
        <begin position="355"/>
        <end position="374"/>
    </location>
</feature>
<feature type="domain" description="EH" evidence="21">
    <location>
        <begin position="8"/>
        <end position="98"/>
    </location>
</feature>
<dbReference type="Proteomes" id="UP000189580">
    <property type="component" value="Chromosome a"/>
</dbReference>
<evidence type="ECO:0000256" key="19">
    <source>
        <dbReference type="ARBA" id="ARBA00029684"/>
    </source>
</evidence>
<dbReference type="InterPro" id="IPR011992">
    <property type="entry name" value="EF-hand-dom_pair"/>
</dbReference>
<dbReference type="SMART" id="SM00054">
    <property type="entry name" value="EFh"/>
    <property type="match status" value="1"/>
</dbReference>
<evidence type="ECO:0000256" key="20">
    <source>
        <dbReference type="SAM" id="MobiDB-lite"/>
    </source>
</evidence>